<dbReference type="PROSITE" id="PS00099">
    <property type="entry name" value="THIOLASE_3"/>
    <property type="match status" value="1"/>
</dbReference>
<dbReference type="InterPro" id="IPR020610">
    <property type="entry name" value="Thiolase_AS"/>
</dbReference>
<dbReference type="AlphaFoldDB" id="A0A2T9YRU3"/>
<evidence type="ECO:0000259" key="7">
    <source>
        <dbReference type="Pfam" id="PF02803"/>
    </source>
</evidence>
<feature type="domain" description="Thiolase N-terminal" evidence="6">
    <location>
        <begin position="4"/>
        <end position="275"/>
    </location>
</feature>
<dbReference type="InterPro" id="IPR020617">
    <property type="entry name" value="Thiolase_C"/>
</dbReference>
<keyword evidence="2 5" id="KW-0808">Transferase</keyword>
<evidence type="ECO:0008006" key="10">
    <source>
        <dbReference type="Google" id="ProtNLM"/>
    </source>
</evidence>
<dbReference type="Pfam" id="PF00108">
    <property type="entry name" value="Thiolase_N"/>
    <property type="match status" value="1"/>
</dbReference>
<evidence type="ECO:0000256" key="2">
    <source>
        <dbReference type="ARBA" id="ARBA00022679"/>
    </source>
</evidence>
<feature type="active site" description="Proton acceptor" evidence="4">
    <location>
        <position position="391"/>
    </location>
</feature>
<dbReference type="SUPFAM" id="SSF53901">
    <property type="entry name" value="Thiolase-like"/>
    <property type="match status" value="2"/>
</dbReference>
<dbReference type="InterPro" id="IPR016039">
    <property type="entry name" value="Thiolase-like"/>
</dbReference>
<comment type="caution">
    <text evidence="8">The sequence shown here is derived from an EMBL/GenBank/DDBJ whole genome shotgun (WGS) entry which is preliminary data.</text>
</comment>
<dbReference type="PIRSF" id="PIRSF000429">
    <property type="entry name" value="Ac-CoA_Ac_transf"/>
    <property type="match status" value="1"/>
</dbReference>
<dbReference type="EMBL" id="MBFR01000065">
    <property type="protein sequence ID" value="PVU95083.1"/>
    <property type="molecule type" value="Genomic_DNA"/>
</dbReference>
<dbReference type="InterPro" id="IPR020615">
    <property type="entry name" value="Thiolase_acyl_enz_int_AS"/>
</dbReference>
<dbReference type="PANTHER" id="PTHR18919:SF107">
    <property type="entry name" value="ACETYL-COA ACETYLTRANSFERASE, CYTOSOLIC"/>
    <property type="match status" value="1"/>
</dbReference>
<evidence type="ECO:0000313" key="9">
    <source>
        <dbReference type="Proteomes" id="UP000245383"/>
    </source>
</evidence>
<evidence type="ECO:0000259" key="6">
    <source>
        <dbReference type="Pfam" id="PF00108"/>
    </source>
</evidence>
<feature type="active site" description="Proton acceptor" evidence="4">
    <location>
        <position position="361"/>
    </location>
</feature>
<dbReference type="NCBIfam" id="TIGR01930">
    <property type="entry name" value="AcCoA-C-Actrans"/>
    <property type="match status" value="1"/>
</dbReference>
<keyword evidence="9" id="KW-1185">Reference proteome</keyword>
<dbReference type="GO" id="GO:0006635">
    <property type="term" value="P:fatty acid beta-oxidation"/>
    <property type="evidence" value="ECO:0007669"/>
    <property type="project" value="TreeGrafter"/>
</dbReference>
<organism evidence="8 9">
    <name type="scientific">Smittium simulii</name>
    <dbReference type="NCBI Taxonomy" id="133385"/>
    <lineage>
        <taxon>Eukaryota</taxon>
        <taxon>Fungi</taxon>
        <taxon>Fungi incertae sedis</taxon>
        <taxon>Zoopagomycota</taxon>
        <taxon>Kickxellomycotina</taxon>
        <taxon>Harpellomycetes</taxon>
        <taxon>Harpellales</taxon>
        <taxon>Legeriomycetaceae</taxon>
        <taxon>Smittium</taxon>
    </lineage>
</organism>
<dbReference type="GO" id="GO:0003985">
    <property type="term" value="F:acetyl-CoA C-acetyltransferase activity"/>
    <property type="evidence" value="ECO:0007669"/>
    <property type="project" value="TreeGrafter"/>
</dbReference>
<feature type="domain" description="Thiolase C-terminal" evidence="7">
    <location>
        <begin position="283"/>
        <end position="403"/>
    </location>
</feature>
<evidence type="ECO:0000256" key="5">
    <source>
        <dbReference type="RuleBase" id="RU003557"/>
    </source>
</evidence>
<dbReference type="Pfam" id="PF02803">
    <property type="entry name" value="Thiolase_C"/>
    <property type="match status" value="1"/>
</dbReference>
<accession>A0A2T9YRU3</accession>
<dbReference type="FunFam" id="3.40.47.10:FF:000010">
    <property type="entry name" value="Acetyl-CoA acetyltransferase (Thiolase)"/>
    <property type="match status" value="1"/>
</dbReference>
<comment type="similarity">
    <text evidence="1 5">Belongs to the thiolase-like superfamily. Thiolase family.</text>
</comment>
<sequence>MSSFIVSAKRTAFGTFGGSLKSLSATELGAIAARAAIADLPADFQSKATETDSATDYFTSSIFGNVQQTSKDAAYLTRHIALKAGLPIQVPSLTLNRLCGSGFQAIISATQEIKAGESSIALVGGTESMSQAPYVLRDIRFGPKFGAENLNLEDSLISGLTDRYPATVPMGVTAENLGEKYSITREMSDQYALSSQSRWSEANQNGIYKSEITPIELKSRKGTEIFNVDEHPKPKTTIEALAKLRSVFKKDGLVTAGSASGISDGAAALVVASEDACKTHGFNPMARIVSYHVVGVDPSIMGIGPVDAIRGALKKANLSISDMDYIEINEAFASQVLSVCKELSLSPEDVNVHGGAIALGHPLGASGARIMTHLAHVLNNTGKRYAIGSACIGGGQGIAIIIENSRL</sequence>
<dbReference type="Proteomes" id="UP000245383">
    <property type="component" value="Unassembled WGS sequence"/>
</dbReference>
<evidence type="ECO:0000256" key="3">
    <source>
        <dbReference type="ARBA" id="ARBA00023315"/>
    </source>
</evidence>
<dbReference type="Gene3D" id="3.40.47.10">
    <property type="match status" value="2"/>
</dbReference>
<dbReference type="PANTHER" id="PTHR18919">
    <property type="entry name" value="ACETYL-COA C-ACYLTRANSFERASE"/>
    <property type="match status" value="1"/>
</dbReference>
<protein>
    <recommendedName>
        <fullName evidence="10">Thiolase N-terminal domain-containing protein</fullName>
    </recommendedName>
</protein>
<feature type="active site" description="Acyl-thioester intermediate" evidence="4">
    <location>
        <position position="99"/>
    </location>
</feature>
<dbReference type="CDD" id="cd00751">
    <property type="entry name" value="thiolase"/>
    <property type="match status" value="1"/>
</dbReference>
<evidence type="ECO:0000256" key="4">
    <source>
        <dbReference type="PIRSR" id="PIRSR000429-1"/>
    </source>
</evidence>
<dbReference type="InterPro" id="IPR002155">
    <property type="entry name" value="Thiolase"/>
</dbReference>
<gene>
    <name evidence="8" type="ORF">BB561_002066</name>
</gene>
<dbReference type="PROSITE" id="PS00737">
    <property type="entry name" value="THIOLASE_2"/>
    <property type="match status" value="1"/>
</dbReference>
<keyword evidence="3 5" id="KW-0012">Acyltransferase</keyword>
<dbReference type="InterPro" id="IPR020613">
    <property type="entry name" value="Thiolase_CS"/>
</dbReference>
<dbReference type="InterPro" id="IPR020616">
    <property type="entry name" value="Thiolase_N"/>
</dbReference>
<name>A0A2T9YRU3_9FUNG</name>
<evidence type="ECO:0000256" key="1">
    <source>
        <dbReference type="ARBA" id="ARBA00010982"/>
    </source>
</evidence>
<dbReference type="OrthoDB" id="5404651at2759"/>
<evidence type="ECO:0000313" key="8">
    <source>
        <dbReference type="EMBL" id="PVU95083.1"/>
    </source>
</evidence>
<reference evidence="8 9" key="1">
    <citation type="journal article" date="2018" name="MBio">
        <title>Comparative Genomics Reveals the Core Gene Toolbox for the Fungus-Insect Symbiosis.</title>
        <authorList>
            <person name="Wang Y."/>
            <person name="Stata M."/>
            <person name="Wang W."/>
            <person name="Stajich J.E."/>
            <person name="White M.M."/>
            <person name="Moncalvo J.M."/>
        </authorList>
    </citation>
    <scope>NUCLEOTIDE SEQUENCE [LARGE SCALE GENOMIC DNA]</scope>
    <source>
        <strain evidence="8 9">SWE-8-4</strain>
    </source>
</reference>
<proteinExistence type="inferred from homology"/>
<dbReference type="PROSITE" id="PS00098">
    <property type="entry name" value="THIOLASE_1"/>
    <property type="match status" value="1"/>
</dbReference>
<dbReference type="GO" id="GO:0005739">
    <property type="term" value="C:mitochondrion"/>
    <property type="evidence" value="ECO:0007669"/>
    <property type="project" value="TreeGrafter"/>
</dbReference>
<dbReference type="STRING" id="133385.A0A2T9YRU3"/>